<evidence type="ECO:0000313" key="2">
    <source>
        <dbReference type="EMBL" id="GHH37808.1"/>
    </source>
</evidence>
<protein>
    <submittedName>
        <fullName evidence="2">Uncharacterized protein</fullName>
    </submittedName>
</protein>
<reference evidence="3" key="1">
    <citation type="journal article" date="2019" name="Int. J. Syst. Evol. Microbiol.">
        <title>The Global Catalogue of Microorganisms (GCM) 10K type strain sequencing project: providing services to taxonomists for standard genome sequencing and annotation.</title>
        <authorList>
            <consortium name="The Broad Institute Genomics Platform"/>
            <consortium name="The Broad Institute Genome Sequencing Center for Infectious Disease"/>
            <person name="Wu L."/>
            <person name="Ma J."/>
        </authorList>
    </citation>
    <scope>NUCLEOTIDE SEQUENCE [LARGE SCALE GENOMIC DNA]</scope>
    <source>
        <strain evidence="3">CGMCC 4.7683</strain>
    </source>
</reference>
<gene>
    <name evidence="2" type="ORF">GCM10017790_82730</name>
</gene>
<dbReference type="Proteomes" id="UP000635387">
    <property type="component" value="Unassembled WGS sequence"/>
</dbReference>
<name>A0ABQ3MAH4_9PSEU</name>
<accession>A0ABQ3MAH4</accession>
<dbReference type="EMBL" id="BNAY01000016">
    <property type="protein sequence ID" value="GHH37808.1"/>
    <property type="molecule type" value="Genomic_DNA"/>
</dbReference>
<feature type="region of interest" description="Disordered" evidence="1">
    <location>
        <begin position="1"/>
        <end position="21"/>
    </location>
</feature>
<keyword evidence="3" id="KW-1185">Reference proteome</keyword>
<sequence>MAFTTSPSRHSAGRKLPETPGYGLAVQGANNVNGARAFQYDCLDNAEDQLWFDDQG</sequence>
<proteinExistence type="predicted"/>
<evidence type="ECO:0000256" key="1">
    <source>
        <dbReference type="SAM" id="MobiDB-lite"/>
    </source>
</evidence>
<evidence type="ECO:0000313" key="3">
    <source>
        <dbReference type="Proteomes" id="UP000635387"/>
    </source>
</evidence>
<organism evidence="2 3">
    <name type="scientific">Amycolatopsis oliviviridis</name>
    <dbReference type="NCBI Taxonomy" id="1471590"/>
    <lineage>
        <taxon>Bacteria</taxon>
        <taxon>Bacillati</taxon>
        <taxon>Actinomycetota</taxon>
        <taxon>Actinomycetes</taxon>
        <taxon>Pseudonocardiales</taxon>
        <taxon>Pseudonocardiaceae</taxon>
        <taxon>Amycolatopsis</taxon>
    </lineage>
</organism>
<comment type="caution">
    <text evidence="2">The sequence shown here is derived from an EMBL/GenBank/DDBJ whole genome shotgun (WGS) entry which is preliminary data.</text>
</comment>